<dbReference type="EMBL" id="QURN01000026">
    <property type="protein sequence ID" value="RFC63828.1"/>
    <property type="molecule type" value="Genomic_DNA"/>
</dbReference>
<proteinExistence type="predicted"/>
<evidence type="ECO:0000313" key="2">
    <source>
        <dbReference type="EMBL" id="RFC63828.1"/>
    </source>
</evidence>
<gene>
    <name evidence="2" type="ORF">DY251_20645</name>
</gene>
<reference evidence="3" key="1">
    <citation type="submission" date="2018-08" db="EMBL/GenBank/DDBJ databases">
        <authorList>
            <person name="Im W.T."/>
        </authorList>
    </citation>
    <scope>NUCLEOTIDE SEQUENCE [LARGE SCALE GENOMIC DNA]</scope>
    <source>
        <strain evidence="3">LA-28</strain>
    </source>
</reference>
<evidence type="ECO:0000256" key="1">
    <source>
        <dbReference type="SAM" id="MobiDB-lite"/>
    </source>
</evidence>
<dbReference type="Proteomes" id="UP000262379">
    <property type="component" value="Unassembled WGS sequence"/>
</dbReference>
<name>A0A371X3L9_9HYPH</name>
<protein>
    <submittedName>
        <fullName evidence="2">Uncharacterized protein</fullName>
    </submittedName>
</protein>
<accession>A0A371X3L9</accession>
<evidence type="ECO:0000313" key="3">
    <source>
        <dbReference type="Proteomes" id="UP000262379"/>
    </source>
</evidence>
<sequence>MADGAMGDCQDCPSDTGNSLACDQACVVPLIAIAPVAGINLPAAQIDVAVSPVKESAGRTGPPQPYPPRTIILS</sequence>
<dbReference type="AlphaFoldDB" id="A0A371X3L9"/>
<feature type="region of interest" description="Disordered" evidence="1">
    <location>
        <begin position="54"/>
        <end position="74"/>
    </location>
</feature>
<keyword evidence="3" id="KW-1185">Reference proteome</keyword>
<organism evidence="2 3">
    <name type="scientific">Mesorhizobium denitrificans</name>
    <dbReference type="NCBI Taxonomy" id="2294114"/>
    <lineage>
        <taxon>Bacteria</taxon>
        <taxon>Pseudomonadati</taxon>
        <taxon>Pseudomonadota</taxon>
        <taxon>Alphaproteobacteria</taxon>
        <taxon>Hyphomicrobiales</taxon>
        <taxon>Phyllobacteriaceae</taxon>
        <taxon>Mesorhizobium</taxon>
    </lineage>
</organism>
<comment type="caution">
    <text evidence="2">The sequence shown here is derived from an EMBL/GenBank/DDBJ whole genome shotgun (WGS) entry which is preliminary data.</text>
</comment>